<organism evidence="1 2">
    <name type="scientific">Stylonychia lemnae</name>
    <name type="common">Ciliate</name>
    <dbReference type="NCBI Taxonomy" id="5949"/>
    <lineage>
        <taxon>Eukaryota</taxon>
        <taxon>Sar</taxon>
        <taxon>Alveolata</taxon>
        <taxon>Ciliophora</taxon>
        <taxon>Intramacronucleata</taxon>
        <taxon>Spirotrichea</taxon>
        <taxon>Stichotrichia</taxon>
        <taxon>Sporadotrichida</taxon>
        <taxon>Oxytrichidae</taxon>
        <taxon>Stylonychinae</taxon>
        <taxon>Stylonychia</taxon>
    </lineage>
</organism>
<proteinExistence type="predicted"/>
<dbReference type="AlphaFoldDB" id="A0A078ALV1"/>
<reference evidence="1 2" key="1">
    <citation type="submission" date="2014-06" db="EMBL/GenBank/DDBJ databases">
        <authorList>
            <person name="Swart Estienne"/>
        </authorList>
    </citation>
    <scope>NUCLEOTIDE SEQUENCE [LARGE SCALE GENOMIC DNA]</scope>
    <source>
        <strain evidence="1 2">130c</strain>
    </source>
</reference>
<name>A0A078ALV1_STYLE</name>
<dbReference type="Proteomes" id="UP000039865">
    <property type="component" value="Unassembled WGS sequence"/>
</dbReference>
<dbReference type="EMBL" id="CCKQ01011635">
    <property type="protein sequence ID" value="CDW83204.1"/>
    <property type="molecule type" value="Genomic_DNA"/>
</dbReference>
<sequence>MNNQIKGITQSFLKKLEELEQSNYRDFDIIPQSETTAIFQNNIYSKSQLIEQNFDFRDDDIQEFSQTEEKTIPNIIVHNNFKKLSKVRGKQQFDFQKSEQAENVQRIKNQSTKQEQLDIIHQFKISIFSEIIKKTYSSDHSQQTYLTALSIFERVFQNINLDLFYNNPSFDFLYILGIAAYQVSSKYWDIYPLSISELSQEFGISKRCVVEIEKLLLIEIKFLIRSEPVEKDHVTILQEIIQQITNEQSMNKQIKACDLQEY</sequence>
<gene>
    <name evidence="1" type="primary">Contig16889.g819</name>
    <name evidence="1" type="ORF">STYLEM_12246</name>
</gene>
<keyword evidence="2" id="KW-1185">Reference proteome</keyword>
<dbReference type="InParanoid" id="A0A078ALV1"/>
<evidence type="ECO:0000313" key="2">
    <source>
        <dbReference type="Proteomes" id="UP000039865"/>
    </source>
</evidence>
<dbReference type="Gene3D" id="1.10.472.10">
    <property type="entry name" value="Cyclin-like"/>
    <property type="match status" value="1"/>
</dbReference>
<accession>A0A078ALV1</accession>
<evidence type="ECO:0000313" key="1">
    <source>
        <dbReference type="EMBL" id="CDW83204.1"/>
    </source>
</evidence>
<protein>
    <submittedName>
        <fullName evidence="1">Uncharacterized protein</fullName>
    </submittedName>
</protein>
<dbReference type="SUPFAM" id="SSF47954">
    <property type="entry name" value="Cyclin-like"/>
    <property type="match status" value="1"/>
</dbReference>
<dbReference type="InterPro" id="IPR036915">
    <property type="entry name" value="Cyclin-like_sf"/>
</dbReference>